<accession>A0ABV2S6P2</accession>
<dbReference type="RefSeq" id="WP_038950836.1">
    <property type="nucleotide sequence ID" value="NZ_JBEPTQ010000002.1"/>
</dbReference>
<organism evidence="3 4">
    <name type="scientific">Bradyrhizobium japonicum</name>
    <dbReference type="NCBI Taxonomy" id="375"/>
    <lineage>
        <taxon>Bacteria</taxon>
        <taxon>Pseudomonadati</taxon>
        <taxon>Pseudomonadota</taxon>
        <taxon>Alphaproteobacteria</taxon>
        <taxon>Hyphomicrobiales</taxon>
        <taxon>Nitrobacteraceae</taxon>
        <taxon>Bradyrhizobium</taxon>
    </lineage>
</organism>
<feature type="compositionally biased region" description="Basic and acidic residues" evidence="1">
    <location>
        <begin position="170"/>
        <end position="190"/>
    </location>
</feature>
<evidence type="ECO:0000256" key="1">
    <source>
        <dbReference type="SAM" id="MobiDB-lite"/>
    </source>
</evidence>
<reference evidence="3 4" key="1">
    <citation type="submission" date="2024-06" db="EMBL/GenBank/DDBJ databases">
        <title>Genomic Encyclopedia of Type Strains, Phase V (KMG-V): Genome sequencing to study the core and pangenomes of soil and plant-associated prokaryotes.</title>
        <authorList>
            <person name="Whitman W."/>
        </authorList>
    </citation>
    <scope>NUCLEOTIDE SEQUENCE [LARGE SCALE GENOMIC DNA]</scope>
    <source>
        <strain evidence="3 4">USDA 160</strain>
    </source>
</reference>
<dbReference type="InterPro" id="IPR005094">
    <property type="entry name" value="Endonuclease_MobA/VirD2"/>
</dbReference>
<evidence type="ECO:0000313" key="3">
    <source>
        <dbReference type="EMBL" id="MET4724861.1"/>
    </source>
</evidence>
<evidence type="ECO:0000259" key="2">
    <source>
        <dbReference type="Pfam" id="PF03432"/>
    </source>
</evidence>
<dbReference type="EMBL" id="JBEPTQ010000002">
    <property type="protein sequence ID" value="MET4724861.1"/>
    <property type="molecule type" value="Genomic_DNA"/>
</dbReference>
<gene>
    <name evidence="3" type="ORF">ABIF63_008967</name>
</gene>
<proteinExistence type="predicted"/>
<keyword evidence="4" id="KW-1185">Reference proteome</keyword>
<feature type="region of interest" description="Disordered" evidence="1">
    <location>
        <begin position="167"/>
        <end position="206"/>
    </location>
</feature>
<sequence length="206" mass="23550">MMTQNLTSEPEHAWFEMHETCQNQAKLKANAGFSARGRKNTTPVLHYTLSWHADDAPTPEQMKAAAIASLKQLGLEGHEALIVGHHDKKHPHLHIVANTVHPYTGRTAALKFTKERLSEWALAYEQEIGRVHCNERLRNADERKRVRRRLRKEERLAKAFAPAAGKPYVKIKDMSPKRREWLEKKAEKRPPMGPAQGSGQDDQDRT</sequence>
<name>A0ABV2S6P2_BRAJP</name>
<evidence type="ECO:0000313" key="4">
    <source>
        <dbReference type="Proteomes" id="UP001549291"/>
    </source>
</evidence>
<dbReference type="Proteomes" id="UP001549291">
    <property type="component" value="Unassembled WGS sequence"/>
</dbReference>
<feature type="domain" description="MobA/VirD2-like nuclease" evidence="2">
    <location>
        <begin position="5"/>
        <end position="129"/>
    </location>
</feature>
<comment type="caution">
    <text evidence="3">The sequence shown here is derived from an EMBL/GenBank/DDBJ whole genome shotgun (WGS) entry which is preliminary data.</text>
</comment>
<dbReference type="Pfam" id="PF03432">
    <property type="entry name" value="Relaxase"/>
    <property type="match status" value="1"/>
</dbReference>
<protein>
    <recommendedName>
        <fullName evidence="2">MobA/VirD2-like nuclease domain-containing protein</fullName>
    </recommendedName>
</protein>